<dbReference type="InterPro" id="IPR002350">
    <property type="entry name" value="Kazal_dom"/>
</dbReference>
<keyword evidence="2" id="KW-0472">Membrane</keyword>
<feature type="transmembrane region" description="Helical" evidence="2">
    <location>
        <begin position="1432"/>
        <end position="1454"/>
    </location>
</feature>
<feature type="region of interest" description="Disordered" evidence="1">
    <location>
        <begin position="123"/>
        <end position="271"/>
    </location>
</feature>
<dbReference type="InterPro" id="IPR036058">
    <property type="entry name" value="Kazal_dom_sf"/>
</dbReference>
<name>A0ABD3RU57_9STRA</name>
<gene>
    <name evidence="4" type="ORF">ACHAXA_002797</name>
</gene>
<feature type="region of interest" description="Disordered" evidence="1">
    <location>
        <begin position="756"/>
        <end position="800"/>
    </location>
</feature>
<dbReference type="InterPro" id="IPR011050">
    <property type="entry name" value="Pectin_lyase_fold/virulence"/>
</dbReference>
<evidence type="ECO:0000256" key="1">
    <source>
        <dbReference type="SAM" id="MobiDB-lite"/>
    </source>
</evidence>
<feature type="compositionally biased region" description="Low complexity" evidence="1">
    <location>
        <begin position="173"/>
        <end position="198"/>
    </location>
</feature>
<keyword evidence="2" id="KW-1133">Transmembrane helix</keyword>
<evidence type="ECO:0000313" key="4">
    <source>
        <dbReference type="EMBL" id="KAL3815261.1"/>
    </source>
</evidence>
<reference evidence="4 5" key="1">
    <citation type="submission" date="2024-10" db="EMBL/GenBank/DDBJ databases">
        <title>Updated reference genomes for cyclostephanoid diatoms.</title>
        <authorList>
            <person name="Roberts W.R."/>
            <person name="Alverson A.J."/>
        </authorList>
    </citation>
    <scope>NUCLEOTIDE SEQUENCE [LARGE SCALE GENOMIC DNA]</scope>
    <source>
        <strain evidence="4 5">AJA228-03</strain>
    </source>
</reference>
<feature type="region of interest" description="Disordered" evidence="1">
    <location>
        <begin position="1482"/>
        <end position="1503"/>
    </location>
</feature>
<feature type="region of interest" description="Disordered" evidence="1">
    <location>
        <begin position="489"/>
        <end position="532"/>
    </location>
</feature>
<dbReference type="SMART" id="SM00280">
    <property type="entry name" value="KAZAL"/>
    <property type="match status" value="1"/>
</dbReference>
<dbReference type="PROSITE" id="PS51465">
    <property type="entry name" value="KAZAL_2"/>
    <property type="match status" value="1"/>
</dbReference>
<feature type="compositionally biased region" description="Acidic residues" evidence="1">
    <location>
        <begin position="763"/>
        <end position="787"/>
    </location>
</feature>
<keyword evidence="2" id="KW-0812">Transmembrane</keyword>
<sequence length="1503" mass="155710">MEHERDRLHRGVEDIPPISFTILRRGIQMEGVDGGTPGGGCTASEFCRLKTGTCRQIVEDAGDVVSTTVGTTGTCFTIPTTCPDKNQPVCGCDGNTYGSACQASLAGQSLAFKRPCDDAVGDDNVDGAEGGEASEGVPCDASAVIAGGGGGGMAGVDDPSPTASSAPSPPTSSSPIVVTMPASSSAPSPSTSGSVPSTSGGGSVGPAFSKPPSGGATPVGSVGPTLTSPPAGINSSGPEISTSPSNSDSMPSTSGGGSFGPTFSKPPSGGAMLTGSVGPAFSKPYSGGAIPVGSVGPILTAPPAGMNSLGPASGSDGMADESNSTETFNAAPTDTSIVDGEINEIIPANGSGLPPTDVPTTNAPTYAPITYRPTEFPTGSIREPLEPTRSPAPTILPKIVGSIVSFDGVNGTAEVNGTESFANYYINGTNQLNMTALNIANGGGFDVDGDGVVSEGEQFSMPEGTEVDPGSLSPTVTPSPLFSMIMNPPATLPPGTTPSPAGARMGTLPPGTTPPQADASMPSPSPLATSISSGGPVMDAVDDASTSLENTLDAFMDDRRQLRRREQVQDEEATLSPTFAMPNSTRASNATIATVTASSSAAGSSKVTFQICPDTELSFKDTISLVESRPPIILETPARHPIEIICLQADKNIEDGFLTTPTTTTNQTKSSSCAIIGGGVHILIKYSTTVITHTAGEGEFMAEQEGQPITISGVTFRGASNTSILMNDPRGNITFKNCTWEDNLGEAAMVIDGRYNASKSDDHNDDENNEEGEDDPSSLEEVEEELEPLYPDDPLLDDGTDDLIIEFDNPEDMTVSFESTSTSSTMSVHEMTTTVANDSDDDGFIAQTDSSSFSISTSATTATEVAIGAVDAETEATLPGGFEFNLGGRLLGLLGDGKIKEDEGLSSISYTENLKVSGSSMRAIQSLGMEGVPLRSKIFIEGCSFRKGKGNATVLLSSYFGTIKLSDAEENANLLDDLLNGRRQTRLLQSKVTHSIHMVMKMTSFTSEDVDSSIIENYAGRLQLMNCAFINNTAESIIRSEDGIVAIASTKFSGNDLRGSGSQIVLDSESSLETNDDNCLAISKDTIPPGTGDVTTIVSSANAKSCDGIIAGGVCSVLKPCLASTSVGEQMESCFSDWDDLVVAVRDRPSTKRDFIICPKSTLVATSAPVVIDGSYITIQCGTNWDKDCVISGGYSHFHIVGSSKGVQLARLTMSGATGSSIMALGNKGATLNLQDCEWVKNEGESAILIHNEQIMKLPSGGPLDITKLLSSSPTAAMSVEVIDCIFATNEYSFGAIANIGGTLTVYRSRFVENSALVGDIIVTNYGDSEVRESCFNSASSMAPGTVFVQDGSSIRNKDNFGYQNTAGGYGDGGSCVDVFLQMKDVNCILDGSLNCGGTCELFTMAACPIDTGDKIRVPYYNQGEGSNSSNIVPIIVAVIVCAFIVFGFIGILLRRRKAIQRKSGGDKSGFTSICCCKKSGGNRGDSNDEEMVNFDGDDNDPL</sequence>
<feature type="compositionally biased region" description="Polar residues" evidence="1">
    <location>
        <begin position="321"/>
        <end position="332"/>
    </location>
</feature>
<dbReference type="CDD" id="cd00104">
    <property type="entry name" value="KAZAL_FS"/>
    <property type="match status" value="1"/>
</dbReference>
<feature type="compositionally biased region" description="Low complexity" evidence="1">
    <location>
        <begin position="260"/>
        <end position="270"/>
    </location>
</feature>
<proteinExistence type="predicted"/>
<dbReference type="SUPFAM" id="SSF100895">
    <property type="entry name" value="Kazal-type serine protease inhibitors"/>
    <property type="match status" value="1"/>
</dbReference>
<protein>
    <recommendedName>
        <fullName evidence="3">Kazal-like domain-containing protein</fullName>
    </recommendedName>
</protein>
<comment type="caution">
    <text evidence="4">The sequence shown here is derived from an EMBL/GenBank/DDBJ whole genome shotgun (WGS) entry which is preliminary data.</text>
</comment>
<evidence type="ECO:0000313" key="5">
    <source>
        <dbReference type="Proteomes" id="UP001530377"/>
    </source>
</evidence>
<organism evidence="4 5">
    <name type="scientific">Cyclostephanos tholiformis</name>
    <dbReference type="NCBI Taxonomy" id="382380"/>
    <lineage>
        <taxon>Eukaryota</taxon>
        <taxon>Sar</taxon>
        <taxon>Stramenopiles</taxon>
        <taxon>Ochrophyta</taxon>
        <taxon>Bacillariophyta</taxon>
        <taxon>Coscinodiscophyceae</taxon>
        <taxon>Thalassiosirophycidae</taxon>
        <taxon>Stephanodiscales</taxon>
        <taxon>Stephanodiscaceae</taxon>
        <taxon>Cyclostephanos</taxon>
    </lineage>
</organism>
<evidence type="ECO:0000256" key="2">
    <source>
        <dbReference type="SAM" id="Phobius"/>
    </source>
</evidence>
<dbReference type="EMBL" id="JALLPB020000209">
    <property type="protein sequence ID" value="KAL3815261.1"/>
    <property type="molecule type" value="Genomic_DNA"/>
</dbReference>
<dbReference type="SUPFAM" id="SSF51126">
    <property type="entry name" value="Pectin lyase-like"/>
    <property type="match status" value="2"/>
</dbReference>
<feature type="compositionally biased region" description="Low complexity" evidence="1">
    <location>
        <begin position="241"/>
        <end position="253"/>
    </location>
</feature>
<accession>A0ABD3RU57</accession>
<feature type="compositionally biased region" description="Acidic residues" evidence="1">
    <location>
        <begin position="1488"/>
        <end position="1503"/>
    </location>
</feature>
<keyword evidence="5" id="KW-1185">Reference proteome</keyword>
<dbReference type="Proteomes" id="UP001530377">
    <property type="component" value="Unassembled WGS sequence"/>
</dbReference>
<evidence type="ECO:0000259" key="3">
    <source>
        <dbReference type="PROSITE" id="PS51465"/>
    </source>
</evidence>
<feature type="domain" description="Kazal-like" evidence="3">
    <location>
        <begin position="69"/>
        <end position="118"/>
    </location>
</feature>
<dbReference type="Gene3D" id="3.30.60.30">
    <property type="match status" value="1"/>
</dbReference>
<feature type="region of interest" description="Disordered" evidence="1">
    <location>
        <begin position="306"/>
        <end position="332"/>
    </location>
</feature>
<feature type="region of interest" description="Disordered" evidence="1">
    <location>
        <begin position="366"/>
        <end position="393"/>
    </location>
</feature>
<feature type="compositionally biased region" description="Polar residues" evidence="1">
    <location>
        <begin position="224"/>
        <end position="240"/>
    </location>
</feature>